<dbReference type="PANTHER" id="PTHR32179:SF3">
    <property type="entry name" value="NICOTINATE-NUCLEOTIDE PYROPHOSPHORYLASE [CARBOXYLATING]"/>
    <property type="match status" value="1"/>
</dbReference>
<evidence type="ECO:0000313" key="12">
    <source>
        <dbReference type="EMBL" id="CUU39921.1"/>
    </source>
</evidence>
<organism evidence="12 15">
    <name type="scientific">Helicobacter typhlonius</name>
    <dbReference type="NCBI Taxonomy" id="76936"/>
    <lineage>
        <taxon>Bacteria</taxon>
        <taxon>Pseudomonadati</taxon>
        <taxon>Campylobacterota</taxon>
        <taxon>Epsilonproteobacteria</taxon>
        <taxon>Campylobacterales</taxon>
        <taxon>Helicobacteraceae</taxon>
        <taxon>Helicobacter</taxon>
    </lineage>
</organism>
<name>A0A099UAP6_9HELI</name>
<dbReference type="InterPro" id="IPR004393">
    <property type="entry name" value="NadC"/>
</dbReference>
<evidence type="ECO:0000313" key="15">
    <source>
        <dbReference type="Proteomes" id="UP000064525"/>
    </source>
</evidence>
<dbReference type="GO" id="GO:0009435">
    <property type="term" value="P:NAD+ biosynthetic process"/>
    <property type="evidence" value="ECO:0007669"/>
    <property type="project" value="UniProtKB-UniPathway"/>
</dbReference>
<dbReference type="Proteomes" id="UP000064525">
    <property type="component" value="Chromosome I"/>
</dbReference>
<evidence type="ECO:0000256" key="3">
    <source>
        <dbReference type="ARBA" id="ARBA00009400"/>
    </source>
</evidence>
<feature type="domain" description="Quinolinate phosphoribosyl transferase N-terminal" evidence="11">
    <location>
        <begin position="22"/>
        <end position="103"/>
    </location>
</feature>
<dbReference type="EMBL" id="JRPF02000015">
    <property type="protein sequence ID" value="TLD77848.1"/>
    <property type="molecule type" value="Genomic_DNA"/>
</dbReference>
<proteinExistence type="inferred from homology"/>
<dbReference type="InterPro" id="IPR036068">
    <property type="entry name" value="Nicotinate_pribotase-like_C"/>
</dbReference>
<keyword evidence="5" id="KW-0662">Pyridine nucleotide biosynthesis</keyword>
<comment type="pathway">
    <text evidence="2">Cofactor biosynthesis; NAD(+) biosynthesis; nicotinate D-ribonucleotide from quinolinate: step 1/1.</text>
</comment>
<dbReference type="OrthoDB" id="9782546at2"/>
<dbReference type="InterPro" id="IPR027277">
    <property type="entry name" value="NadC/ModD"/>
</dbReference>
<dbReference type="Proteomes" id="UP000029925">
    <property type="component" value="Unassembled WGS sequence"/>
</dbReference>
<keyword evidence="6 9" id="KW-0328">Glycosyltransferase</keyword>
<reference evidence="15" key="3">
    <citation type="submission" date="2015-11" db="EMBL/GenBank/DDBJ databases">
        <authorList>
            <person name="Anvar S.Y."/>
        </authorList>
    </citation>
    <scope>NUCLEOTIDE SEQUENCE [LARGE SCALE GENOMIC DNA]</scope>
</reference>
<feature type="domain" description="Quinolinate phosphoribosyl transferase C-terminal" evidence="10">
    <location>
        <begin position="105"/>
        <end position="273"/>
    </location>
</feature>
<keyword evidence="7 9" id="KW-0808">Transferase</keyword>
<dbReference type="SUPFAM" id="SSF51690">
    <property type="entry name" value="Nicotinate/Quinolinate PRTase C-terminal domain-like"/>
    <property type="match status" value="1"/>
</dbReference>
<dbReference type="GO" id="GO:0034213">
    <property type="term" value="P:quinolinate catabolic process"/>
    <property type="evidence" value="ECO:0007669"/>
    <property type="project" value="TreeGrafter"/>
</dbReference>
<dbReference type="KEGG" id="hty:BN2458_PEG1036"/>
<dbReference type="PATRIC" id="fig|76936.10.peg.1011"/>
<dbReference type="FunFam" id="3.20.20.70:FF:000030">
    <property type="entry name" value="Nicotinate-nucleotide pyrophosphorylase, carboxylating"/>
    <property type="match status" value="1"/>
</dbReference>
<evidence type="ECO:0000313" key="13">
    <source>
        <dbReference type="EMBL" id="TLD77848.1"/>
    </source>
</evidence>
<evidence type="ECO:0000256" key="1">
    <source>
        <dbReference type="ARBA" id="ARBA00003237"/>
    </source>
</evidence>
<dbReference type="CDD" id="cd01572">
    <property type="entry name" value="QPRTase"/>
    <property type="match status" value="1"/>
</dbReference>
<dbReference type="AlphaFoldDB" id="A0A099UAP6"/>
<dbReference type="Gene3D" id="3.20.20.70">
    <property type="entry name" value="Aldolase class I"/>
    <property type="match status" value="1"/>
</dbReference>
<evidence type="ECO:0000256" key="9">
    <source>
        <dbReference type="PIRNR" id="PIRNR006250"/>
    </source>
</evidence>
<dbReference type="STRING" id="76936.BN2458_PEG1036"/>
<dbReference type="GO" id="GO:0005737">
    <property type="term" value="C:cytoplasm"/>
    <property type="evidence" value="ECO:0007669"/>
    <property type="project" value="TreeGrafter"/>
</dbReference>
<evidence type="ECO:0000256" key="7">
    <source>
        <dbReference type="ARBA" id="ARBA00022679"/>
    </source>
</evidence>
<dbReference type="GO" id="GO:0004514">
    <property type="term" value="F:nicotinate-nucleotide diphosphorylase (carboxylating) activity"/>
    <property type="evidence" value="ECO:0007669"/>
    <property type="project" value="UniProtKB-EC"/>
</dbReference>
<dbReference type="Pfam" id="PF02749">
    <property type="entry name" value="QRPTase_N"/>
    <property type="match status" value="1"/>
</dbReference>
<reference evidence="12" key="2">
    <citation type="submission" date="2015-11" db="EMBL/GenBank/DDBJ databases">
        <authorList>
            <person name="Zhang Y."/>
            <person name="Guo Z."/>
        </authorList>
    </citation>
    <scope>NUCLEOTIDE SEQUENCE</scope>
    <source>
        <strain evidence="12">1</strain>
    </source>
</reference>
<evidence type="ECO:0000256" key="4">
    <source>
        <dbReference type="ARBA" id="ARBA00011944"/>
    </source>
</evidence>
<protein>
    <recommendedName>
        <fullName evidence="4">nicotinate-nucleotide diphosphorylase (carboxylating)</fullName>
        <ecNumber evidence="4">2.4.2.19</ecNumber>
    </recommendedName>
    <alternativeName>
        <fullName evidence="8">Quinolinate phosphoribosyltransferase [decarboxylating]</fullName>
    </alternativeName>
</protein>
<dbReference type="EC" id="2.4.2.19" evidence="4"/>
<evidence type="ECO:0000259" key="10">
    <source>
        <dbReference type="Pfam" id="PF01729"/>
    </source>
</evidence>
<gene>
    <name evidence="12" type="ORF">BN2458_PEG1036</name>
    <name evidence="13" type="ORF">LS75_009125</name>
</gene>
<dbReference type="GeneID" id="78151256"/>
<dbReference type="RefSeq" id="WP_034326605.1">
    <property type="nucleotide sequence ID" value="NZ_CAJTQN010000007.1"/>
</dbReference>
<evidence type="ECO:0000256" key="5">
    <source>
        <dbReference type="ARBA" id="ARBA00022642"/>
    </source>
</evidence>
<dbReference type="Gene3D" id="3.90.1170.20">
    <property type="entry name" value="Quinolinate phosphoribosyl transferase, N-terminal domain"/>
    <property type="match status" value="1"/>
</dbReference>
<keyword evidence="14" id="KW-1185">Reference proteome</keyword>
<dbReference type="PIRSF" id="PIRSF006250">
    <property type="entry name" value="NadC_ModD"/>
    <property type="match status" value="1"/>
</dbReference>
<dbReference type="InterPro" id="IPR037128">
    <property type="entry name" value="Quinolinate_PRibosylTase_N_sf"/>
</dbReference>
<evidence type="ECO:0000259" key="11">
    <source>
        <dbReference type="Pfam" id="PF02749"/>
    </source>
</evidence>
<comment type="function">
    <text evidence="1">Involved in the catabolism of quinolinic acid (QA).</text>
</comment>
<evidence type="ECO:0000256" key="6">
    <source>
        <dbReference type="ARBA" id="ARBA00022676"/>
    </source>
</evidence>
<dbReference type="InterPro" id="IPR022412">
    <property type="entry name" value="Quinolinate_PRibosylTrfase_N"/>
</dbReference>
<dbReference type="UniPathway" id="UPA00253">
    <property type="reaction ID" value="UER00331"/>
</dbReference>
<reference evidence="13 14" key="1">
    <citation type="journal article" date="2014" name="Genome Announc.">
        <title>Draft genome sequences of eight enterohepatic helicobacter species isolated from both laboratory and wild rodents.</title>
        <authorList>
            <person name="Sheh A."/>
            <person name="Shen Z."/>
            <person name="Fox J.G."/>
        </authorList>
    </citation>
    <scope>NUCLEOTIDE SEQUENCE [LARGE SCALE GENOMIC DNA]</scope>
    <source>
        <strain evidence="13 14">MIT 98-6810</strain>
    </source>
</reference>
<dbReference type="InterPro" id="IPR002638">
    <property type="entry name" value="Quinolinate_PRibosylTrfase_C"/>
</dbReference>
<evidence type="ECO:0000313" key="14">
    <source>
        <dbReference type="Proteomes" id="UP000029925"/>
    </source>
</evidence>
<dbReference type="InterPro" id="IPR013785">
    <property type="entry name" value="Aldolase_TIM"/>
</dbReference>
<evidence type="ECO:0000256" key="2">
    <source>
        <dbReference type="ARBA" id="ARBA00004893"/>
    </source>
</evidence>
<sequence length="276" mass="30892">MTAQSVLRFITDSLSEDLGRGDLYELCTPTKNAKAYILAKEEGIFSGEVYLRALIEYFNLTLIDSYKDSESFEKGAYLAKIEGDYIKILQVERVLLNILAHSSGIATLTHRYIEAIKDTSVKLLDTRKTRPLLRELEKYSVRNGGAHNHRFGLDTMLMLKDTHLAHIGDLKEVISTAMERLPFMCPIEVECENLDRAKEAINAGVDVIMCDNMNIAQIQEVVAYRNANAPHITLEASGNISLSNIREYALSGVEAISIGSLIHQAQWLDLSLKIES</sequence>
<comment type="similarity">
    <text evidence="3 9">Belongs to the NadC/ModD family.</text>
</comment>
<dbReference type="PANTHER" id="PTHR32179">
    <property type="entry name" value="NICOTINATE-NUCLEOTIDE PYROPHOSPHORYLASE [CARBOXYLATING]"/>
    <property type="match status" value="1"/>
</dbReference>
<accession>A0A099UAP6</accession>
<dbReference type="SUPFAM" id="SSF54675">
    <property type="entry name" value="Nicotinate/Quinolinate PRTase N-terminal domain-like"/>
    <property type="match status" value="1"/>
</dbReference>
<dbReference type="EMBL" id="LN907858">
    <property type="protein sequence ID" value="CUU39921.1"/>
    <property type="molecule type" value="Genomic_DNA"/>
</dbReference>
<evidence type="ECO:0000256" key="8">
    <source>
        <dbReference type="ARBA" id="ARBA00033102"/>
    </source>
</evidence>
<dbReference type="Pfam" id="PF01729">
    <property type="entry name" value="QRPTase_C"/>
    <property type="match status" value="1"/>
</dbReference>
<dbReference type="NCBIfam" id="TIGR00078">
    <property type="entry name" value="nadC"/>
    <property type="match status" value="1"/>
</dbReference>